<evidence type="ECO:0000313" key="4">
    <source>
        <dbReference type="Proteomes" id="UP000008810"/>
    </source>
</evidence>
<organism evidence="2">
    <name type="scientific">Brachypodium distachyon</name>
    <name type="common">Purple false brome</name>
    <name type="synonym">Trachynia distachya</name>
    <dbReference type="NCBI Taxonomy" id="15368"/>
    <lineage>
        <taxon>Eukaryota</taxon>
        <taxon>Viridiplantae</taxon>
        <taxon>Streptophyta</taxon>
        <taxon>Embryophyta</taxon>
        <taxon>Tracheophyta</taxon>
        <taxon>Spermatophyta</taxon>
        <taxon>Magnoliopsida</taxon>
        <taxon>Liliopsida</taxon>
        <taxon>Poales</taxon>
        <taxon>Poaceae</taxon>
        <taxon>BOP clade</taxon>
        <taxon>Pooideae</taxon>
        <taxon>Stipodae</taxon>
        <taxon>Brachypodieae</taxon>
        <taxon>Brachypodium</taxon>
    </lineage>
</organism>
<keyword evidence="4" id="KW-1185">Reference proteome</keyword>
<reference evidence="2 3" key="1">
    <citation type="journal article" date="2010" name="Nature">
        <title>Genome sequencing and analysis of the model grass Brachypodium distachyon.</title>
        <authorList>
            <consortium name="International Brachypodium Initiative"/>
        </authorList>
    </citation>
    <scope>NUCLEOTIDE SEQUENCE [LARGE SCALE GENOMIC DNA]</scope>
    <source>
        <strain evidence="2 3">Bd21</strain>
    </source>
</reference>
<reference evidence="2" key="2">
    <citation type="submission" date="2017-06" db="EMBL/GenBank/DDBJ databases">
        <title>WGS assembly of Brachypodium distachyon.</title>
        <authorList>
            <consortium name="The International Brachypodium Initiative"/>
            <person name="Lucas S."/>
            <person name="Harmon-Smith M."/>
            <person name="Lail K."/>
            <person name="Tice H."/>
            <person name="Grimwood J."/>
            <person name="Bruce D."/>
            <person name="Barry K."/>
            <person name="Shu S."/>
            <person name="Lindquist E."/>
            <person name="Wang M."/>
            <person name="Pitluck S."/>
            <person name="Vogel J.P."/>
            <person name="Garvin D.F."/>
            <person name="Mockler T.C."/>
            <person name="Schmutz J."/>
            <person name="Rokhsar D."/>
            <person name="Bevan M.W."/>
        </authorList>
    </citation>
    <scope>NUCLEOTIDE SEQUENCE</scope>
    <source>
        <strain evidence="2">Bd21</strain>
    </source>
</reference>
<evidence type="ECO:0000256" key="1">
    <source>
        <dbReference type="SAM" id="MobiDB-lite"/>
    </source>
</evidence>
<name>A0A0Q3IAN6_BRADI</name>
<dbReference type="Gramene" id="KQJ97347">
    <property type="protein sequence ID" value="KQJ97347"/>
    <property type="gene ID" value="BRADI_3g30193v3"/>
</dbReference>
<feature type="compositionally biased region" description="Low complexity" evidence="1">
    <location>
        <begin position="7"/>
        <end position="33"/>
    </location>
</feature>
<sequence length="229" mass="23476">MVPIAIPDSRPPSSSFLSPSPLFSPDLPLLSSPPLAGWAEAAVAKMEAPPSPDLRPARLPAPATRDPGRRSPPPHPPPATPAATAPSPPSNGDEDCAEEPGAALLAAAAPDPSRCIPAAALPADMERRRSRPPPCRFPISLSVSLSFFSHSCRTSVLRSSCRRGGAADVAGGAPRLPRRHGRCSRCGLQGHQAVAAAAEEGPPPSISSRRATCVCGEVDRIGAGLGQLA</sequence>
<gene>
    <name evidence="2" type="ORF">BRADI_3g30193v3</name>
</gene>
<dbReference type="ExpressionAtlas" id="A0A0Q3IAN6">
    <property type="expression patterns" value="baseline and differential"/>
</dbReference>
<feature type="compositionally biased region" description="Pro residues" evidence="1">
    <location>
        <begin position="70"/>
        <end position="80"/>
    </location>
</feature>
<accession>A0A0Q3IAN6</accession>
<evidence type="ECO:0000313" key="3">
    <source>
        <dbReference type="EnsemblPlants" id="KQJ97347"/>
    </source>
</evidence>
<proteinExistence type="predicted"/>
<dbReference type="EnsemblPlants" id="KQJ97347">
    <property type="protein sequence ID" value="KQJ97347"/>
    <property type="gene ID" value="BRADI_3g30193v3"/>
</dbReference>
<feature type="region of interest" description="Disordered" evidence="1">
    <location>
        <begin position="45"/>
        <end position="99"/>
    </location>
</feature>
<reference evidence="3" key="3">
    <citation type="submission" date="2018-08" db="UniProtKB">
        <authorList>
            <consortium name="EnsemblPlants"/>
        </authorList>
    </citation>
    <scope>IDENTIFICATION</scope>
    <source>
        <strain evidence="3">cv. Bd21</strain>
    </source>
</reference>
<feature type="region of interest" description="Disordered" evidence="1">
    <location>
        <begin position="1"/>
        <end position="33"/>
    </location>
</feature>
<dbReference type="InParanoid" id="A0A0Q3IAN6"/>
<protein>
    <submittedName>
        <fullName evidence="2 3">Uncharacterized protein</fullName>
    </submittedName>
</protein>
<dbReference type="EMBL" id="CM000882">
    <property type="protein sequence ID" value="KQJ97347.1"/>
    <property type="molecule type" value="Genomic_DNA"/>
</dbReference>
<dbReference type="Proteomes" id="UP000008810">
    <property type="component" value="Chromosome 3"/>
</dbReference>
<evidence type="ECO:0000313" key="2">
    <source>
        <dbReference type="EMBL" id="KQJ97347.1"/>
    </source>
</evidence>
<dbReference type="AlphaFoldDB" id="A0A0Q3IAN6"/>